<dbReference type="Gene3D" id="2.40.10.220">
    <property type="entry name" value="predicted glycosyltransferase like domains"/>
    <property type="match status" value="1"/>
</dbReference>
<sequence>MIQRPLTQPPKGFTVWQTADLGVPDRTGRLAWHRTRVEDFTPDGQRVVVGWPMVQLAYVFVHRGDPVYLGATVPDDALYVVPCEVVATVLEPQARLVLAPVGNWERMQRREHCRVAVTIAPEEILLLPAEGEPQPLRGLIVDLSAGGVRLRLSQPLRPGDRLALRFALPNATQPIGAVAVVRRVTPLEHADPPRWDHGCQFERLDRRTEDVIVRFVFQRQRECARQTRAG</sequence>
<dbReference type="AlphaFoldDB" id="B9L343"/>
<name>B9L343_THERP</name>
<proteinExistence type="predicted"/>
<keyword evidence="2" id="KW-0614">Plasmid</keyword>
<dbReference type="Pfam" id="PF07238">
    <property type="entry name" value="PilZ"/>
    <property type="match status" value="1"/>
</dbReference>
<evidence type="ECO:0000259" key="1">
    <source>
        <dbReference type="Pfam" id="PF07238"/>
    </source>
</evidence>
<dbReference type="EMBL" id="CP001276">
    <property type="protein sequence ID" value="ACM07295.1"/>
    <property type="molecule type" value="Genomic_DNA"/>
</dbReference>
<dbReference type="HOGENOM" id="CLU_1188327_0_0_0"/>
<geneLocation type="plasmid" evidence="3">
    <name>Tros</name>
</geneLocation>
<dbReference type="RefSeq" id="WP_012643282.1">
    <property type="nucleotide sequence ID" value="NC_011961.1"/>
</dbReference>
<keyword evidence="3" id="KW-1185">Reference proteome</keyword>
<dbReference type="OrthoDB" id="3493at2"/>
<protein>
    <submittedName>
        <fullName evidence="2">Type IV pilus assembly protein PilZ</fullName>
    </submittedName>
</protein>
<gene>
    <name evidence="2" type="ordered locus">trd_A0207</name>
</gene>
<dbReference type="KEGG" id="tro:trd_A0207"/>
<dbReference type="eggNOG" id="COG5581">
    <property type="taxonomic scope" value="Bacteria"/>
</dbReference>
<feature type="domain" description="PilZ" evidence="1">
    <location>
        <begin position="108"/>
        <end position="218"/>
    </location>
</feature>
<dbReference type="InterPro" id="IPR009875">
    <property type="entry name" value="PilZ_domain"/>
</dbReference>
<accession>B9L343</accession>
<organism evidence="2 3">
    <name type="scientific">Thermomicrobium roseum (strain ATCC 27502 / DSM 5159 / P-2)</name>
    <dbReference type="NCBI Taxonomy" id="309801"/>
    <lineage>
        <taxon>Bacteria</taxon>
        <taxon>Pseudomonadati</taxon>
        <taxon>Thermomicrobiota</taxon>
        <taxon>Thermomicrobia</taxon>
        <taxon>Thermomicrobiales</taxon>
        <taxon>Thermomicrobiaceae</taxon>
        <taxon>Thermomicrobium</taxon>
    </lineage>
</organism>
<evidence type="ECO:0000313" key="2">
    <source>
        <dbReference type="EMBL" id="ACM07295.1"/>
    </source>
</evidence>
<dbReference type="GO" id="GO:0035438">
    <property type="term" value="F:cyclic-di-GMP binding"/>
    <property type="evidence" value="ECO:0007669"/>
    <property type="project" value="InterPro"/>
</dbReference>
<evidence type="ECO:0000313" key="3">
    <source>
        <dbReference type="Proteomes" id="UP000000447"/>
    </source>
</evidence>
<reference evidence="2 3" key="1">
    <citation type="journal article" date="2009" name="PLoS ONE">
        <title>Complete genome sequence of the aerobic CO-oxidizing thermophile Thermomicrobium roseum.</title>
        <authorList>
            <person name="Wu D."/>
            <person name="Raymond J."/>
            <person name="Wu M."/>
            <person name="Chatterji S."/>
            <person name="Ren Q."/>
            <person name="Graham J.E."/>
            <person name="Bryant D.A."/>
            <person name="Robb F."/>
            <person name="Colman A."/>
            <person name="Tallon L.J."/>
            <person name="Badger J.H."/>
            <person name="Madupu R."/>
            <person name="Ward N.L."/>
            <person name="Eisen J.A."/>
        </authorList>
    </citation>
    <scope>NUCLEOTIDE SEQUENCE [LARGE SCALE GENOMIC DNA]</scope>
    <source>
        <strain evidence="3">ATCC 27502 / DSM 5159 / P-2</strain>
        <plasmid evidence="2">unnamed</plasmid>
    </source>
</reference>
<dbReference type="Proteomes" id="UP000000447">
    <property type="component" value="Plasmid unnamed"/>
</dbReference>
<dbReference type="SUPFAM" id="SSF141371">
    <property type="entry name" value="PilZ domain-like"/>
    <property type="match status" value="1"/>
</dbReference>